<organism evidence="4 5">
    <name type="scientific">Endobacterium cereale</name>
    <dbReference type="NCBI Taxonomy" id="2663029"/>
    <lineage>
        <taxon>Bacteria</taxon>
        <taxon>Pseudomonadati</taxon>
        <taxon>Pseudomonadota</taxon>
        <taxon>Alphaproteobacteria</taxon>
        <taxon>Hyphomicrobiales</taxon>
        <taxon>Rhizobiaceae</taxon>
        <taxon>Endobacterium</taxon>
    </lineage>
</organism>
<dbReference type="AlphaFoldDB" id="A0A6A8AEI6"/>
<dbReference type="PRINTS" id="PR00068">
    <property type="entry name" value="CUZNDISMTASE"/>
</dbReference>
<dbReference type="PROSITE" id="PS00087">
    <property type="entry name" value="SOD_CU_ZN_1"/>
    <property type="match status" value="1"/>
</dbReference>
<dbReference type="Pfam" id="PF00080">
    <property type="entry name" value="Sod_Cu"/>
    <property type="match status" value="1"/>
</dbReference>
<feature type="chain" id="PRO_5025528093" evidence="2">
    <location>
        <begin position="22"/>
        <end position="175"/>
    </location>
</feature>
<sequence>MKTITTFAAIALASSATLTVAADQVAPATAAGTAKFVGAKGEDAGKADLITTPSGVLINVEIKGLPASQWVAFHVHETGSCDAASHHESAGGHFNPDGKEHGYQAANGPHAGDMPNQYVGADGVLRAQVINDAVTLDKGEVGIVGRALMVHAKPDDYKTQPSGAAGDRLACAVIE</sequence>
<evidence type="ECO:0000259" key="3">
    <source>
        <dbReference type="Pfam" id="PF00080"/>
    </source>
</evidence>
<dbReference type="PANTHER" id="PTHR10003">
    <property type="entry name" value="SUPEROXIDE DISMUTASE CU-ZN -RELATED"/>
    <property type="match status" value="1"/>
</dbReference>
<evidence type="ECO:0000256" key="2">
    <source>
        <dbReference type="SAM" id="SignalP"/>
    </source>
</evidence>
<comment type="similarity">
    <text evidence="1">Belongs to the Cu-Zn superoxide dismutase family.</text>
</comment>
<dbReference type="GO" id="GO:0005507">
    <property type="term" value="F:copper ion binding"/>
    <property type="evidence" value="ECO:0007669"/>
    <property type="project" value="InterPro"/>
</dbReference>
<dbReference type="InterPro" id="IPR001424">
    <property type="entry name" value="SOD_Cu_Zn_dom"/>
</dbReference>
<dbReference type="InterPro" id="IPR018152">
    <property type="entry name" value="SOD_Cu/Zn_BS"/>
</dbReference>
<dbReference type="InterPro" id="IPR036423">
    <property type="entry name" value="SOD-like_Cu/Zn_dom_sf"/>
</dbReference>
<dbReference type="RefSeq" id="WP_153358630.1">
    <property type="nucleotide sequence ID" value="NZ_JAYKOO010000008.1"/>
</dbReference>
<dbReference type="Proteomes" id="UP000435138">
    <property type="component" value="Unassembled WGS sequence"/>
</dbReference>
<proteinExistence type="inferred from homology"/>
<protein>
    <submittedName>
        <fullName evidence="4">Superoxide dismutase family protein</fullName>
    </submittedName>
</protein>
<dbReference type="GO" id="GO:0006801">
    <property type="term" value="P:superoxide metabolic process"/>
    <property type="evidence" value="ECO:0007669"/>
    <property type="project" value="InterPro"/>
</dbReference>
<dbReference type="InterPro" id="IPR024134">
    <property type="entry name" value="SOD_Cu/Zn_/chaperone"/>
</dbReference>
<reference evidence="4 5" key="1">
    <citation type="submission" date="2019-11" db="EMBL/GenBank/DDBJ databases">
        <title>Genome analysis of Rhizobacterium cereale a novel genus and species isolated from maize roots in North Spain.</title>
        <authorList>
            <person name="Menendez E."/>
            <person name="Flores-Felix J.D."/>
            <person name="Ramirez-Bahena M.-H."/>
            <person name="Igual J.M."/>
            <person name="Garcia-Fraile P."/>
            <person name="Peix A."/>
            <person name="Velazquez E."/>
        </authorList>
    </citation>
    <scope>NUCLEOTIDE SEQUENCE [LARGE SCALE GENOMIC DNA]</scope>
    <source>
        <strain evidence="4 5">RZME27</strain>
    </source>
</reference>
<evidence type="ECO:0000313" key="5">
    <source>
        <dbReference type="Proteomes" id="UP000435138"/>
    </source>
</evidence>
<name>A0A6A8AEI6_9HYPH</name>
<gene>
    <name evidence="4" type="ORF">GAO09_24305</name>
</gene>
<dbReference type="SUPFAM" id="SSF49329">
    <property type="entry name" value="Cu,Zn superoxide dismutase-like"/>
    <property type="match status" value="1"/>
</dbReference>
<dbReference type="EMBL" id="WIXI01000050">
    <property type="protein sequence ID" value="MQY49164.1"/>
    <property type="molecule type" value="Genomic_DNA"/>
</dbReference>
<comment type="caution">
    <text evidence="4">The sequence shown here is derived from an EMBL/GenBank/DDBJ whole genome shotgun (WGS) entry which is preliminary data.</text>
</comment>
<feature type="domain" description="Superoxide dismutase copper/zinc binding" evidence="3">
    <location>
        <begin position="48"/>
        <end position="174"/>
    </location>
</feature>
<dbReference type="CDD" id="cd00305">
    <property type="entry name" value="Cu-Zn_Superoxide_Dismutase"/>
    <property type="match status" value="1"/>
</dbReference>
<evidence type="ECO:0000313" key="4">
    <source>
        <dbReference type="EMBL" id="MQY49164.1"/>
    </source>
</evidence>
<evidence type="ECO:0000256" key="1">
    <source>
        <dbReference type="ARBA" id="ARBA00010457"/>
    </source>
</evidence>
<feature type="signal peptide" evidence="2">
    <location>
        <begin position="1"/>
        <end position="21"/>
    </location>
</feature>
<accession>A0A6A8AEI6</accession>
<dbReference type="Gene3D" id="2.60.40.200">
    <property type="entry name" value="Superoxide dismutase, copper/zinc binding domain"/>
    <property type="match status" value="1"/>
</dbReference>
<keyword evidence="2" id="KW-0732">Signal</keyword>
<keyword evidence="5" id="KW-1185">Reference proteome</keyword>